<protein>
    <recommendedName>
        <fullName evidence="4">F-box domain-containing protein</fullName>
    </recommendedName>
</protein>
<dbReference type="AlphaFoldDB" id="A0A9W8TG60"/>
<evidence type="ECO:0000313" key="2">
    <source>
        <dbReference type="EMBL" id="KAJ3517003.1"/>
    </source>
</evidence>
<evidence type="ECO:0008006" key="4">
    <source>
        <dbReference type="Google" id="ProtNLM"/>
    </source>
</evidence>
<feature type="compositionally biased region" description="Basic and acidic residues" evidence="1">
    <location>
        <begin position="1"/>
        <end position="22"/>
    </location>
</feature>
<feature type="region of interest" description="Disordered" evidence="1">
    <location>
        <begin position="1"/>
        <end position="23"/>
    </location>
</feature>
<name>A0A9W8TG60_9AGAR</name>
<dbReference type="EMBL" id="JANKHO010000034">
    <property type="protein sequence ID" value="KAJ3517003.1"/>
    <property type="molecule type" value="Genomic_DNA"/>
</dbReference>
<comment type="caution">
    <text evidence="2">The sequence shown here is derived from an EMBL/GenBank/DDBJ whole genome shotgun (WGS) entry which is preliminary data.</text>
</comment>
<keyword evidence="3" id="KW-1185">Reference proteome</keyword>
<evidence type="ECO:0000256" key="1">
    <source>
        <dbReference type="SAM" id="MobiDB-lite"/>
    </source>
</evidence>
<proteinExistence type="predicted"/>
<accession>A0A9W8TG60</accession>
<sequence length="483" mass="54323">MKIGARRGDSHRTGAQGDEPHNQKTYFSPIYALPIELLSSIFKFASEGRTSKDSLSNSDLKQPLQFPYDLASVCTIWREPTYWTRIIIFVDSTNPTPVQEAQALFERSGDLPITVQVGRRDKSDADAEENERARAIIEVLKPHVHRCTSIKFDVIYGSSLPSLSRDLYALSASLVTLSLICKVDDGYPPGFTKIGKARKVKAKPKLRNLELHGYTMLDVLWRNSRFLDGLVDLQFFNFSHFDVDNYSHTRCSELLPLLFDALEYPRALFMCTFANVNLPSWLASDGGEEDPPFLAKIEILFLQGLTNANTCLFIDHLDLSSVDCVDITSCSVEGIRIQGPNALSLHRLSDDLTHFLSLWDGNDLLIDECPGLTDDTLEHFAAQVGYFSMTVLRILDCPNFSVAALKRLVGARVLSAHIANGEEMRTVDVTGNGPELSEDDRSWFHCVMDSQRFSWDAVPKTYSLVSEERREMMIEFLETMAQA</sequence>
<dbReference type="OrthoDB" id="3001771at2759"/>
<reference evidence="2" key="1">
    <citation type="submission" date="2022-07" db="EMBL/GenBank/DDBJ databases">
        <title>Genome Sequence of Agrocybe chaxingu.</title>
        <authorList>
            <person name="Buettner E."/>
        </authorList>
    </citation>
    <scope>NUCLEOTIDE SEQUENCE</scope>
    <source>
        <strain evidence="2">MP-N11</strain>
    </source>
</reference>
<organism evidence="2 3">
    <name type="scientific">Agrocybe chaxingu</name>
    <dbReference type="NCBI Taxonomy" id="84603"/>
    <lineage>
        <taxon>Eukaryota</taxon>
        <taxon>Fungi</taxon>
        <taxon>Dikarya</taxon>
        <taxon>Basidiomycota</taxon>
        <taxon>Agaricomycotina</taxon>
        <taxon>Agaricomycetes</taxon>
        <taxon>Agaricomycetidae</taxon>
        <taxon>Agaricales</taxon>
        <taxon>Agaricineae</taxon>
        <taxon>Strophariaceae</taxon>
        <taxon>Agrocybe</taxon>
    </lineage>
</organism>
<gene>
    <name evidence="2" type="ORF">NLJ89_g776</name>
</gene>
<evidence type="ECO:0000313" key="3">
    <source>
        <dbReference type="Proteomes" id="UP001148786"/>
    </source>
</evidence>
<dbReference type="Proteomes" id="UP001148786">
    <property type="component" value="Unassembled WGS sequence"/>
</dbReference>